<evidence type="ECO:0000313" key="1">
    <source>
        <dbReference type="EMBL" id="KAF3590618.1"/>
    </source>
</evidence>
<keyword evidence="2" id="KW-1185">Reference proteome</keyword>
<protein>
    <submittedName>
        <fullName evidence="1">Uncharacterized protein</fullName>
    </submittedName>
</protein>
<name>A0ABQ7E2A1_BRACR</name>
<comment type="caution">
    <text evidence="1">The sequence shown here is derived from an EMBL/GenBank/DDBJ whole genome shotgun (WGS) entry which is preliminary data.</text>
</comment>
<organism evidence="1 2">
    <name type="scientific">Brassica cretica</name>
    <name type="common">Mustard</name>
    <dbReference type="NCBI Taxonomy" id="69181"/>
    <lineage>
        <taxon>Eukaryota</taxon>
        <taxon>Viridiplantae</taxon>
        <taxon>Streptophyta</taxon>
        <taxon>Embryophyta</taxon>
        <taxon>Tracheophyta</taxon>
        <taxon>Spermatophyta</taxon>
        <taxon>Magnoliopsida</taxon>
        <taxon>eudicotyledons</taxon>
        <taxon>Gunneridae</taxon>
        <taxon>Pentapetalae</taxon>
        <taxon>rosids</taxon>
        <taxon>malvids</taxon>
        <taxon>Brassicales</taxon>
        <taxon>Brassicaceae</taxon>
        <taxon>Brassiceae</taxon>
        <taxon>Brassica</taxon>
    </lineage>
</organism>
<gene>
    <name evidence="1" type="ORF">DY000_02020934</name>
</gene>
<evidence type="ECO:0000313" key="2">
    <source>
        <dbReference type="Proteomes" id="UP000266723"/>
    </source>
</evidence>
<proteinExistence type="predicted"/>
<accession>A0ABQ7E2A1</accession>
<dbReference type="Proteomes" id="UP000266723">
    <property type="component" value="Unassembled WGS sequence"/>
</dbReference>
<reference evidence="1 2" key="1">
    <citation type="journal article" date="2020" name="BMC Genomics">
        <title>Intraspecific diversification of the crop wild relative Brassica cretica Lam. using demographic model selection.</title>
        <authorList>
            <person name="Kioukis A."/>
            <person name="Michalopoulou V.A."/>
            <person name="Briers L."/>
            <person name="Pirintsos S."/>
            <person name="Studholme D.J."/>
            <person name="Pavlidis P."/>
            <person name="Sarris P.F."/>
        </authorList>
    </citation>
    <scope>NUCLEOTIDE SEQUENCE [LARGE SCALE GENOMIC DNA]</scope>
    <source>
        <strain evidence="2">cv. PFS-1207/04</strain>
    </source>
</reference>
<sequence length="92" mass="10259">MPPPPEVVPVTDPPLAVLSQDSQKQAPLMRSWNNSMVLEDGENQELQKSQTENSEELQNVEVMERSIPSLSTNLGDLLFGVDLHPPSRPIRQ</sequence>
<dbReference type="EMBL" id="QGKV02000299">
    <property type="protein sequence ID" value="KAF3590618.1"/>
    <property type="molecule type" value="Genomic_DNA"/>
</dbReference>